<evidence type="ECO:0000259" key="15">
    <source>
        <dbReference type="PROSITE" id="PS50994"/>
    </source>
</evidence>
<dbReference type="PROSITE" id="PS50994">
    <property type="entry name" value="INTEGRASE"/>
    <property type="match status" value="1"/>
</dbReference>
<evidence type="ECO:0000256" key="1">
    <source>
        <dbReference type="ARBA" id="ARBA00022578"/>
    </source>
</evidence>
<organism evidence="16 17">
    <name type="scientific">Puccinia sorghi</name>
    <dbReference type="NCBI Taxonomy" id="27349"/>
    <lineage>
        <taxon>Eukaryota</taxon>
        <taxon>Fungi</taxon>
        <taxon>Dikarya</taxon>
        <taxon>Basidiomycota</taxon>
        <taxon>Pucciniomycotina</taxon>
        <taxon>Pucciniomycetes</taxon>
        <taxon>Pucciniales</taxon>
        <taxon>Pucciniaceae</taxon>
        <taxon>Puccinia</taxon>
    </lineage>
</organism>
<name>A0A0L6UJY7_9BASI</name>
<comment type="catalytic activity">
    <reaction evidence="13">
        <text>DNA(n) + a 2'-deoxyribonucleoside 5'-triphosphate = DNA(n+1) + diphosphate</text>
        <dbReference type="Rhea" id="RHEA:22508"/>
        <dbReference type="Rhea" id="RHEA-COMP:17339"/>
        <dbReference type="Rhea" id="RHEA-COMP:17340"/>
        <dbReference type="ChEBI" id="CHEBI:33019"/>
        <dbReference type="ChEBI" id="CHEBI:61560"/>
        <dbReference type="ChEBI" id="CHEBI:173112"/>
        <dbReference type="EC" id="2.7.7.49"/>
    </reaction>
</comment>
<evidence type="ECO:0000256" key="12">
    <source>
        <dbReference type="ARBA" id="ARBA00023172"/>
    </source>
</evidence>
<keyword evidence="9" id="KW-0229">DNA integration</keyword>
<evidence type="ECO:0000256" key="8">
    <source>
        <dbReference type="ARBA" id="ARBA00022884"/>
    </source>
</evidence>
<evidence type="ECO:0000256" key="10">
    <source>
        <dbReference type="ARBA" id="ARBA00022918"/>
    </source>
</evidence>
<evidence type="ECO:0000256" key="4">
    <source>
        <dbReference type="ARBA" id="ARBA00022723"/>
    </source>
</evidence>
<proteinExistence type="predicted"/>
<keyword evidence="11" id="KW-0808">Transferase</keyword>
<gene>
    <name evidence="16" type="ORF">VP01_5384g2</name>
</gene>
<evidence type="ECO:0000256" key="13">
    <source>
        <dbReference type="ARBA" id="ARBA00048173"/>
    </source>
</evidence>
<dbReference type="Gene3D" id="3.30.420.10">
    <property type="entry name" value="Ribonuclease H-like superfamily/Ribonuclease H"/>
    <property type="match status" value="1"/>
</dbReference>
<dbReference type="GO" id="GO:0004519">
    <property type="term" value="F:endonuclease activity"/>
    <property type="evidence" value="ECO:0007669"/>
    <property type="project" value="UniProtKB-KW"/>
</dbReference>
<dbReference type="GO" id="GO:0032196">
    <property type="term" value="P:transposition"/>
    <property type="evidence" value="ECO:0007669"/>
    <property type="project" value="UniProtKB-KW"/>
</dbReference>
<sequence length="174" mass="20038">MTSQKQLLHLDLIGPISPFSHRHDKYILTIVESNTRFAIDIEAKRLGYYLSILHSDRGTGFTNQEISKYFREHVIRKRFSDNYTPQQNGLAERFNWTVIELLRTMISCVLCINQIPTHKSKKSPYKLFKGATIPLNFFKTMGNLATVLSNTKKSKLEPRGYFGKLIGLNAELKS</sequence>
<dbReference type="GO" id="GO:0006310">
    <property type="term" value="P:DNA recombination"/>
    <property type="evidence" value="ECO:0007669"/>
    <property type="project" value="UniProtKB-KW"/>
</dbReference>
<dbReference type="AlphaFoldDB" id="A0A0L6UJY7"/>
<dbReference type="InterPro" id="IPR039537">
    <property type="entry name" value="Retrotran_Ty1/copia-like"/>
</dbReference>
<dbReference type="GO" id="GO:0015074">
    <property type="term" value="P:DNA integration"/>
    <property type="evidence" value="ECO:0007669"/>
    <property type="project" value="UniProtKB-KW"/>
</dbReference>
<keyword evidence="6" id="KW-0378">Hydrolase</keyword>
<dbReference type="VEuPathDB" id="FungiDB:VP01_5384g2"/>
<keyword evidence="11" id="KW-0239">DNA-directed DNA polymerase</keyword>
<keyword evidence="1" id="KW-0815">Transposition</keyword>
<keyword evidence="5" id="KW-0255">Endonuclease</keyword>
<evidence type="ECO:0000256" key="2">
    <source>
        <dbReference type="ARBA" id="ARBA00022695"/>
    </source>
</evidence>
<evidence type="ECO:0000256" key="9">
    <source>
        <dbReference type="ARBA" id="ARBA00022908"/>
    </source>
</evidence>
<dbReference type="GO" id="GO:0003723">
    <property type="term" value="F:RNA binding"/>
    <property type="evidence" value="ECO:0007669"/>
    <property type="project" value="UniProtKB-KW"/>
</dbReference>
<dbReference type="GO" id="GO:0003964">
    <property type="term" value="F:RNA-directed DNA polymerase activity"/>
    <property type="evidence" value="ECO:0007669"/>
    <property type="project" value="UniProtKB-KW"/>
</dbReference>
<dbReference type="GO" id="GO:0003887">
    <property type="term" value="F:DNA-directed DNA polymerase activity"/>
    <property type="evidence" value="ECO:0007669"/>
    <property type="project" value="UniProtKB-KW"/>
</dbReference>
<dbReference type="GO" id="GO:0005634">
    <property type="term" value="C:nucleus"/>
    <property type="evidence" value="ECO:0007669"/>
    <property type="project" value="UniProtKB-ARBA"/>
</dbReference>
<accession>A0A0L6UJY7</accession>
<keyword evidence="17" id="KW-1185">Reference proteome</keyword>
<keyword evidence="10" id="KW-0695">RNA-directed DNA polymerase</keyword>
<comment type="caution">
    <text evidence="16">The sequence shown here is derived from an EMBL/GenBank/DDBJ whole genome shotgun (WGS) entry which is preliminary data.</text>
</comment>
<dbReference type="Proteomes" id="UP000037035">
    <property type="component" value="Unassembled WGS sequence"/>
</dbReference>
<dbReference type="EMBL" id="LAVV01010591">
    <property type="protein sequence ID" value="KNZ48836.1"/>
    <property type="molecule type" value="Genomic_DNA"/>
</dbReference>
<dbReference type="InterPro" id="IPR001584">
    <property type="entry name" value="Integrase_cat-core"/>
</dbReference>
<evidence type="ECO:0000256" key="11">
    <source>
        <dbReference type="ARBA" id="ARBA00022932"/>
    </source>
</evidence>
<evidence type="ECO:0000313" key="17">
    <source>
        <dbReference type="Proteomes" id="UP000037035"/>
    </source>
</evidence>
<evidence type="ECO:0000256" key="14">
    <source>
        <dbReference type="ARBA" id="ARBA00049244"/>
    </source>
</evidence>
<comment type="catalytic activity">
    <reaction evidence="14">
        <text>DNA(n) + a 2'-deoxyribonucleoside 5'-triphosphate = DNA(n+1) + diphosphate</text>
        <dbReference type="Rhea" id="RHEA:22508"/>
        <dbReference type="Rhea" id="RHEA-COMP:17339"/>
        <dbReference type="Rhea" id="RHEA-COMP:17340"/>
        <dbReference type="ChEBI" id="CHEBI:33019"/>
        <dbReference type="ChEBI" id="CHEBI:61560"/>
        <dbReference type="ChEBI" id="CHEBI:173112"/>
        <dbReference type="EC" id="2.7.7.7"/>
    </reaction>
</comment>
<evidence type="ECO:0000313" key="16">
    <source>
        <dbReference type="EMBL" id="KNZ48836.1"/>
    </source>
</evidence>
<dbReference type="GO" id="GO:0016787">
    <property type="term" value="F:hydrolase activity"/>
    <property type="evidence" value="ECO:0007669"/>
    <property type="project" value="UniProtKB-KW"/>
</dbReference>
<evidence type="ECO:0000256" key="7">
    <source>
        <dbReference type="ARBA" id="ARBA00022842"/>
    </source>
</evidence>
<feature type="domain" description="Integrase catalytic" evidence="15">
    <location>
        <begin position="52"/>
        <end position="166"/>
    </location>
</feature>
<protein>
    <recommendedName>
        <fullName evidence="15">Integrase catalytic domain-containing protein</fullName>
    </recommendedName>
</protein>
<dbReference type="InterPro" id="IPR036397">
    <property type="entry name" value="RNaseH_sf"/>
</dbReference>
<keyword evidence="12" id="KW-0233">DNA recombination</keyword>
<keyword evidence="4" id="KW-0479">Metal-binding</keyword>
<keyword evidence="2" id="KW-0548">Nucleotidyltransferase</keyword>
<keyword evidence="7" id="KW-0460">Magnesium</keyword>
<evidence type="ECO:0000256" key="3">
    <source>
        <dbReference type="ARBA" id="ARBA00022722"/>
    </source>
</evidence>
<evidence type="ECO:0000256" key="5">
    <source>
        <dbReference type="ARBA" id="ARBA00022759"/>
    </source>
</evidence>
<dbReference type="PANTHER" id="PTHR42648">
    <property type="entry name" value="TRANSPOSASE, PUTATIVE-RELATED"/>
    <property type="match status" value="1"/>
</dbReference>
<dbReference type="PANTHER" id="PTHR42648:SF11">
    <property type="entry name" value="TRANSPOSON TY4-P GAG-POL POLYPROTEIN"/>
    <property type="match status" value="1"/>
</dbReference>
<dbReference type="GO" id="GO:0046872">
    <property type="term" value="F:metal ion binding"/>
    <property type="evidence" value="ECO:0007669"/>
    <property type="project" value="UniProtKB-KW"/>
</dbReference>
<keyword evidence="3" id="KW-0540">Nuclease</keyword>
<reference evidence="16 17" key="1">
    <citation type="submission" date="2015-08" db="EMBL/GenBank/DDBJ databases">
        <title>Next Generation Sequencing and Analysis of the Genome of Puccinia sorghi L Schw, the Causal Agent of Maize Common Rust.</title>
        <authorList>
            <person name="Rochi L."/>
            <person name="Burguener G."/>
            <person name="Darino M."/>
            <person name="Turjanski A."/>
            <person name="Kreff E."/>
            <person name="Dieguez M.J."/>
            <person name="Sacco F."/>
        </authorList>
    </citation>
    <scope>NUCLEOTIDE SEQUENCE [LARGE SCALE GENOMIC DNA]</scope>
    <source>
        <strain evidence="16 17">RO10H11247</strain>
    </source>
</reference>
<evidence type="ECO:0000256" key="6">
    <source>
        <dbReference type="ARBA" id="ARBA00022801"/>
    </source>
</evidence>
<keyword evidence="8" id="KW-0694">RNA-binding</keyword>
<dbReference type="OrthoDB" id="3243429at2759"/>
<dbReference type="SUPFAM" id="SSF53098">
    <property type="entry name" value="Ribonuclease H-like"/>
    <property type="match status" value="1"/>
</dbReference>
<dbReference type="InterPro" id="IPR012337">
    <property type="entry name" value="RNaseH-like_sf"/>
</dbReference>